<sequence>MLKFALKLALLAAAAAPMSGLPGAAEASESERRFFQSVEGSWSGPGEIVAGKYKGTKFVCNFDGGTPEKSIGMALDGSCRVGVFTQPMKASVVREKSGYRGTFLDGAGGKGLDVTGGKVIGNDVVFALHRSSLSGAMRARISDKNTMHITISVQVNDDMVPVIGMKLKRTGSSSGVEAIARQ</sequence>
<protein>
    <submittedName>
        <fullName evidence="2">Uncharacterized protein</fullName>
    </submittedName>
</protein>
<evidence type="ECO:0000256" key="1">
    <source>
        <dbReference type="SAM" id="SignalP"/>
    </source>
</evidence>
<dbReference type="Proteomes" id="UP001596107">
    <property type="component" value="Unassembled WGS sequence"/>
</dbReference>
<proteinExistence type="predicted"/>
<keyword evidence="3" id="KW-1185">Reference proteome</keyword>
<reference evidence="3" key="1">
    <citation type="journal article" date="2019" name="Int. J. Syst. Evol. Microbiol.">
        <title>The Global Catalogue of Microorganisms (GCM) 10K type strain sequencing project: providing services to taxonomists for standard genome sequencing and annotation.</title>
        <authorList>
            <consortium name="The Broad Institute Genomics Platform"/>
            <consortium name="The Broad Institute Genome Sequencing Center for Infectious Disease"/>
            <person name="Wu L."/>
            <person name="Ma J."/>
        </authorList>
    </citation>
    <scope>NUCLEOTIDE SEQUENCE [LARGE SCALE GENOMIC DNA]</scope>
    <source>
        <strain evidence="3">JCM 3366</strain>
    </source>
</reference>
<organism evidence="2 3">
    <name type="scientific">Nitratireductor kimnyeongensis</name>
    <dbReference type="NCBI Taxonomy" id="430679"/>
    <lineage>
        <taxon>Bacteria</taxon>
        <taxon>Pseudomonadati</taxon>
        <taxon>Pseudomonadota</taxon>
        <taxon>Alphaproteobacteria</taxon>
        <taxon>Hyphomicrobiales</taxon>
        <taxon>Phyllobacteriaceae</taxon>
        <taxon>Nitratireductor</taxon>
    </lineage>
</organism>
<dbReference type="RefSeq" id="WP_223020821.1">
    <property type="nucleotide sequence ID" value="NZ_CP078143.1"/>
</dbReference>
<feature type="chain" id="PRO_5045181420" evidence="1">
    <location>
        <begin position="28"/>
        <end position="182"/>
    </location>
</feature>
<dbReference type="EMBL" id="JBHSNB010000002">
    <property type="protein sequence ID" value="MFC5585932.1"/>
    <property type="molecule type" value="Genomic_DNA"/>
</dbReference>
<evidence type="ECO:0000313" key="2">
    <source>
        <dbReference type="EMBL" id="MFC5585932.1"/>
    </source>
</evidence>
<feature type="signal peptide" evidence="1">
    <location>
        <begin position="1"/>
        <end position="27"/>
    </location>
</feature>
<comment type="caution">
    <text evidence="2">The sequence shown here is derived from an EMBL/GenBank/DDBJ whole genome shotgun (WGS) entry which is preliminary data.</text>
</comment>
<accession>A0ABW0T967</accession>
<keyword evidence="1" id="KW-0732">Signal</keyword>
<evidence type="ECO:0000313" key="3">
    <source>
        <dbReference type="Proteomes" id="UP001596107"/>
    </source>
</evidence>
<name>A0ABW0T967_9HYPH</name>
<gene>
    <name evidence="2" type="ORF">ACFPOD_12495</name>
</gene>